<feature type="transmembrane region" description="Helical" evidence="1">
    <location>
        <begin position="36"/>
        <end position="59"/>
    </location>
</feature>
<evidence type="ECO:0000256" key="1">
    <source>
        <dbReference type="SAM" id="Phobius"/>
    </source>
</evidence>
<evidence type="ECO:0000313" key="2">
    <source>
        <dbReference type="EMBL" id="PXY86069.1"/>
    </source>
</evidence>
<comment type="caution">
    <text evidence="2">The sequence shown here is derived from an EMBL/GenBank/DDBJ whole genome shotgun (WGS) entry which is preliminary data.</text>
</comment>
<evidence type="ECO:0000313" key="3">
    <source>
        <dbReference type="Proteomes" id="UP000247698"/>
    </source>
</evidence>
<protein>
    <submittedName>
        <fullName evidence="2">Uncharacterized protein</fullName>
    </submittedName>
</protein>
<name>A0ABX5N2S4_9LACO</name>
<keyword evidence="1" id="KW-0812">Transmembrane</keyword>
<dbReference type="EMBL" id="QGLG01000001">
    <property type="protein sequence ID" value="PXY86069.1"/>
    <property type="molecule type" value="Genomic_DNA"/>
</dbReference>
<keyword evidence="1" id="KW-1133">Transmembrane helix</keyword>
<proteinExistence type="predicted"/>
<dbReference type="Proteomes" id="UP000247698">
    <property type="component" value="Unassembled WGS sequence"/>
</dbReference>
<gene>
    <name evidence="2" type="ORF">DK873_00505</name>
</gene>
<keyword evidence="1" id="KW-0472">Membrane</keyword>
<reference evidence="2 3" key="1">
    <citation type="submission" date="2018-05" db="EMBL/GenBank/DDBJ databases">
        <title>Reference genomes for bee gut microbiota database.</title>
        <authorList>
            <person name="Ellegaard K.M."/>
        </authorList>
    </citation>
    <scope>NUCLEOTIDE SEQUENCE [LARGE SCALE GENOMIC DNA]</scope>
    <source>
        <strain evidence="2 3">ESL0184</strain>
    </source>
</reference>
<accession>A0ABX5N2S4</accession>
<keyword evidence="3" id="KW-1185">Reference proteome</keyword>
<organism evidence="2 3">
    <name type="scientific">Lactobacillus melliventris</name>
    <dbReference type="NCBI Taxonomy" id="1218507"/>
    <lineage>
        <taxon>Bacteria</taxon>
        <taxon>Bacillati</taxon>
        <taxon>Bacillota</taxon>
        <taxon>Bacilli</taxon>
        <taxon>Lactobacillales</taxon>
        <taxon>Lactobacillaceae</taxon>
        <taxon>Lactobacillus</taxon>
    </lineage>
</organism>
<sequence length="61" mass="7162">MFTLLLILFLIWLFVKMGIGIFKILFFLLTCALTFFFFVQLLIPVAVFLGVIFLIFAIVRR</sequence>